<dbReference type="RefSeq" id="WP_115879431.1">
    <property type="nucleotide sequence ID" value="NZ_QTTQ01000010.1"/>
</dbReference>
<feature type="transmembrane region" description="Helical" evidence="1">
    <location>
        <begin position="151"/>
        <end position="171"/>
    </location>
</feature>
<sequence length="245" mass="28476">MTESINKIKKSKRIRFEKSGYYLAILVILMLLGFWPSYFSKFIDGTANFNSYFHFHAIMASLWITLLIIQPILIRKKKLAIHKLIGKFSYFILPLFFISVILLKHNTINGEITDDLGSSLWLQVKDLVIIGIMYTIAIVNRSNMQIHARAMIATGIVFIEPTLGRFIIFTVLPEPNFILGLAITVAFMYVLLISLIIIERKQTSGRWVFPLLLLLYIIFHYLIFFKISFPFWDAFANWFARLPIT</sequence>
<evidence type="ECO:0000313" key="3">
    <source>
        <dbReference type="Proteomes" id="UP000256429"/>
    </source>
</evidence>
<name>A0A3D9RQR8_9FLAO</name>
<keyword evidence="1" id="KW-0472">Membrane</keyword>
<dbReference type="EMBL" id="QTTQ01000010">
    <property type="protein sequence ID" value="REE81818.1"/>
    <property type="molecule type" value="Genomic_DNA"/>
</dbReference>
<organism evidence="2 3">
    <name type="scientific">Lutibacter oceani</name>
    <dbReference type="NCBI Taxonomy" id="1853311"/>
    <lineage>
        <taxon>Bacteria</taxon>
        <taxon>Pseudomonadati</taxon>
        <taxon>Bacteroidota</taxon>
        <taxon>Flavobacteriia</taxon>
        <taxon>Flavobacteriales</taxon>
        <taxon>Flavobacteriaceae</taxon>
        <taxon>Lutibacter</taxon>
    </lineage>
</organism>
<comment type="caution">
    <text evidence="2">The sequence shown here is derived from an EMBL/GenBank/DDBJ whole genome shotgun (WGS) entry which is preliminary data.</text>
</comment>
<keyword evidence="3" id="KW-1185">Reference proteome</keyword>
<protein>
    <submittedName>
        <fullName evidence="2">Uncharacterized protein</fullName>
    </submittedName>
</protein>
<feature type="transmembrane region" description="Helical" evidence="1">
    <location>
        <begin position="51"/>
        <end position="69"/>
    </location>
</feature>
<feature type="transmembrane region" description="Helical" evidence="1">
    <location>
        <begin position="21"/>
        <end position="39"/>
    </location>
</feature>
<proteinExistence type="predicted"/>
<feature type="transmembrane region" description="Helical" evidence="1">
    <location>
        <begin position="177"/>
        <end position="198"/>
    </location>
</feature>
<reference evidence="2 3" key="1">
    <citation type="submission" date="2018-08" db="EMBL/GenBank/DDBJ databases">
        <title>Genomic Encyclopedia of Type Strains, Phase III (KMG-III): the genomes of soil and plant-associated and newly described type strains.</title>
        <authorList>
            <person name="Whitman W."/>
        </authorList>
    </citation>
    <scope>NUCLEOTIDE SEQUENCE [LARGE SCALE GENOMIC DNA]</scope>
    <source>
        <strain evidence="2 3">325-5</strain>
    </source>
</reference>
<evidence type="ECO:0000256" key="1">
    <source>
        <dbReference type="SAM" id="Phobius"/>
    </source>
</evidence>
<gene>
    <name evidence="2" type="ORF">BX611_1357</name>
</gene>
<keyword evidence="1" id="KW-0812">Transmembrane</keyword>
<accession>A0A3D9RQR8</accession>
<dbReference type="Proteomes" id="UP000256429">
    <property type="component" value="Unassembled WGS sequence"/>
</dbReference>
<dbReference type="OrthoDB" id="822156at2"/>
<feature type="transmembrane region" description="Helical" evidence="1">
    <location>
        <begin position="120"/>
        <end position="139"/>
    </location>
</feature>
<evidence type="ECO:0000313" key="2">
    <source>
        <dbReference type="EMBL" id="REE81818.1"/>
    </source>
</evidence>
<dbReference type="AlphaFoldDB" id="A0A3D9RQR8"/>
<feature type="transmembrane region" description="Helical" evidence="1">
    <location>
        <begin position="90"/>
        <end position="108"/>
    </location>
</feature>
<feature type="transmembrane region" description="Helical" evidence="1">
    <location>
        <begin position="207"/>
        <end position="229"/>
    </location>
</feature>
<keyword evidence="1" id="KW-1133">Transmembrane helix</keyword>